<dbReference type="PANTHER" id="PTHR35801:SF1">
    <property type="entry name" value="PHOSPHOSERINE PHOSPHATASE RSBX"/>
    <property type="match status" value="1"/>
</dbReference>
<evidence type="ECO:0000313" key="3">
    <source>
        <dbReference type="Proteomes" id="UP000184501"/>
    </source>
</evidence>
<accession>A0A1M4Y9I0</accession>
<dbReference type="InterPro" id="IPR001932">
    <property type="entry name" value="PPM-type_phosphatase-like_dom"/>
</dbReference>
<keyword evidence="3" id="KW-1185">Reference proteome</keyword>
<sequence>MSRPDLRIDQPGHVGPARALAVRAAHVAGLPQAVVDRVALAATELASNLVRHAGGGSLLAQQGPAGLELLALDLGPGIARVSDSMRDGFSTAGTLGAGLGTVRRAADEFDLFSLPGAGTVVLARWRRAERLGPVVGAVGVPAPGEDVSGDAWTAVRGSGVLTVLVSDGLGHGPAAAAASRRAVALVREHPDADPAALLGTLRSGLAGTRGAAVAVAQVHHGTGRLRFVGMGNVAARLHADRSAGARRLVSRPGIVGVGQNRPALIDTVHPWGPESLLVLSTDGVSDRWSLADWPGLTRHDPTTVAAWVLWHANRRRDDVCVLALAGARW</sequence>
<dbReference type="Pfam" id="PF13581">
    <property type="entry name" value="HATPase_c_2"/>
    <property type="match status" value="1"/>
</dbReference>
<reference evidence="2 3" key="1">
    <citation type="submission" date="2016-11" db="EMBL/GenBank/DDBJ databases">
        <authorList>
            <person name="Jaros S."/>
            <person name="Januszkiewicz K."/>
            <person name="Wedrychowicz H."/>
        </authorList>
    </citation>
    <scope>NUCLEOTIDE SEQUENCE [LARGE SCALE GENOMIC DNA]</scope>
    <source>
        <strain evidence="2 3">DSM 44523</strain>
    </source>
</reference>
<dbReference type="CDD" id="cd16934">
    <property type="entry name" value="HATPase_RsbT-like"/>
    <property type="match status" value="1"/>
</dbReference>
<dbReference type="OrthoDB" id="479131at2"/>
<dbReference type="Gene3D" id="3.30.565.10">
    <property type="entry name" value="Histidine kinase-like ATPase, C-terminal domain"/>
    <property type="match status" value="1"/>
</dbReference>
<dbReference type="SMART" id="SM00331">
    <property type="entry name" value="PP2C_SIG"/>
    <property type="match status" value="1"/>
</dbReference>
<dbReference type="InterPro" id="IPR036457">
    <property type="entry name" value="PPM-type-like_dom_sf"/>
</dbReference>
<gene>
    <name evidence="2" type="ORF">SAMN05444320_102280</name>
</gene>
<dbReference type="Proteomes" id="UP000184501">
    <property type="component" value="Unassembled WGS sequence"/>
</dbReference>
<dbReference type="PANTHER" id="PTHR35801">
    <property type="entry name" value="PHOSPHOSERINE PHOSPHATASE RSBX"/>
    <property type="match status" value="1"/>
</dbReference>
<evidence type="ECO:0000259" key="1">
    <source>
        <dbReference type="SMART" id="SM00331"/>
    </source>
</evidence>
<dbReference type="InterPro" id="IPR036890">
    <property type="entry name" value="HATPase_C_sf"/>
</dbReference>
<keyword evidence="2" id="KW-0418">Kinase</keyword>
<dbReference type="Gene3D" id="3.60.40.10">
    <property type="entry name" value="PPM-type phosphatase domain"/>
    <property type="match status" value="1"/>
</dbReference>
<dbReference type="InterPro" id="IPR039248">
    <property type="entry name" value="Ptase_RsbX"/>
</dbReference>
<dbReference type="RefSeq" id="WP_073480558.1">
    <property type="nucleotide sequence ID" value="NZ_FQVN01000002.1"/>
</dbReference>
<keyword evidence="2" id="KW-0808">Transferase</keyword>
<name>A0A1M4Y9I0_STRHI</name>
<dbReference type="SUPFAM" id="SSF81606">
    <property type="entry name" value="PP2C-like"/>
    <property type="match status" value="1"/>
</dbReference>
<organism evidence="2 3">
    <name type="scientific">Streptoalloteichus hindustanus</name>
    <dbReference type="NCBI Taxonomy" id="2017"/>
    <lineage>
        <taxon>Bacteria</taxon>
        <taxon>Bacillati</taxon>
        <taxon>Actinomycetota</taxon>
        <taxon>Actinomycetes</taxon>
        <taxon>Pseudonocardiales</taxon>
        <taxon>Pseudonocardiaceae</taxon>
        <taxon>Streptoalloteichus</taxon>
    </lineage>
</organism>
<dbReference type="AlphaFoldDB" id="A0A1M4Y9I0"/>
<protein>
    <submittedName>
        <fullName evidence="2">Anti-sigma regulatory factor (Ser/Thr protein kinase)</fullName>
    </submittedName>
</protein>
<dbReference type="GO" id="GO:0016301">
    <property type="term" value="F:kinase activity"/>
    <property type="evidence" value="ECO:0007669"/>
    <property type="project" value="UniProtKB-KW"/>
</dbReference>
<proteinExistence type="predicted"/>
<dbReference type="InterPro" id="IPR003594">
    <property type="entry name" value="HATPase_dom"/>
</dbReference>
<dbReference type="Pfam" id="PF07228">
    <property type="entry name" value="SpoIIE"/>
    <property type="match status" value="1"/>
</dbReference>
<dbReference type="EMBL" id="FQVN01000002">
    <property type="protein sequence ID" value="SHF02162.1"/>
    <property type="molecule type" value="Genomic_DNA"/>
</dbReference>
<evidence type="ECO:0000313" key="2">
    <source>
        <dbReference type="EMBL" id="SHF02162.1"/>
    </source>
</evidence>
<dbReference type="STRING" id="2017.SAMN05444320_102280"/>
<feature type="domain" description="PPM-type phosphatase" evidence="1">
    <location>
        <begin position="130"/>
        <end position="326"/>
    </location>
</feature>
<dbReference type="SUPFAM" id="SSF55874">
    <property type="entry name" value="ATPase domain of HSP90 chaperone/DNA topoisomerase II/histidine kinase"/>
    <property type="match status" value="1"/>
</dbReference>